<dbReference type="Gene3D" id="3.30.70.360">
    <property type="match status" value="1"/>
</dbReference>
<dbReference type="InterPro" id="IPR002933">
    <property type="entry name" value="Peptidase_M20"/>
</dbReference>
<dbReference type="SUPFAM" id="SSF55031">
    <property type="entry name" value="Bacterial exopeptidase dimerisation domain"/>
    <property type="match status" value="1"/>
</dbReference>
<dbReference type="RefSeq" id="WP_379918756.1">
    <property type="nucleotide sequence ID" value="NZ_JBHUDD010000159.1"/>
</dbReference>
<name>A0ABW4ENI0_9RHOB</name>
<dbReference type="PIRSF" id="PIRSF005962">
    <property type="entry name" value="Pept_M20D_amidohydro"/>
    <property type="match status" value="1"/>
</dbReference>
<keyword evidence="1" id="KW-0378">Hydrolase</keyword>
<organism evidence="3 4">
    <name type="scientific">Lacimonas salitolerans</name>
    <dbReference type="NCBI Taxonomy" id="1323750"/>
    <lineage>
        <taxon>Bacteria</taxon>
        <taxon>Pseudomonadati</taxon>
        <taxon>Pseudomonadota</taxon>
        <taxon>Alphaproteobacteria</taxon>
        <taxon>Rhodobacterales</taxon>
        <taxon>Paracoccaceae</taxon>
        <taxon>Lacimonas</taxon>
    </lineage>
</organism>
<evidence type="ECO:0000259" key="2">
    <source>
        <dbReference type="Pfam" id="PF07687"/>
    </source>
</evidence>
<dbReference type="NCBIfam" id="TIGR01891">
    <property type="entry name" value="amidohydrolases"/>
    <property type="match status" value="1"/>
</dbReference>
<proteinExistence type="predicted"/>
<dbReference type="Pfam" id="PF01546">
    <property type="entry name" value="Peptidase_M20"/>
    <property type="match status" value="1"/>
</dbReference>
<reference evidence="4" key="1">
    <citation type="journal article" date="2019" name="Int. J. Syst. Evol. Microbiol.">
        <title>The Global Catalogue of Microorganisms (GCM) 10K type strain sequencing project: providing services to taxonomists for standard genome sequencing and annotation.</title>
        <authorList>
            <consortium name="The Broad Institute Genomics Platform"/>
            <consortium name="The Broad Institute Genome Sequencing Center for Infectious Disease"/>
            <person name="Wu L."/>
            <person name="Ma J."/>
        </authorList>
    </citation>
    <scope>NUCLEOTIDE SEQUENCE [LARGE SCALE GENOMIC DNA]</scope>
    <source>
        <strain evidence="4">CGMCC 1.12477</strain>
    </source>
</reference>
<dbReference type="PANTHER" id="PTHR11014">
    <property type="entry name" value="PEPTIDASE M20 FAMILY MEMBER"/>
    <property type="match status" value="1"/>
</dbReference>
<sequence>MTHQKLRNSEIVALTDWRRDLHRHPELSGHEAQTAARVVHMLQGTKPDQMITSLGGHGVVATYDSGQPGPHVLLRCELDALPIHEVGALPHRSTIPGIAHLCGHDGHMAMLAGAGHILGRHRPARGRVTLLFQPAEEDGAGAARVLDDPRFADLRPSHAFAIHNLPGLPLGHVALRAGPVMCASRGMRVRLSGRTAHASEPENGTSPMAALAHLMPALSGLSHGRPDSDAGFRLATVCHARLGEPAFGIAPGDATLYVTLRALRDDVMAGLVDQATALVGALAGQQGLGHQIDWHDIFLTTHNTQAATDIATRTLDRLGIPHGPAPLPLRPSEDFGRFGGDCELAMLFLGSGTDQPALHNPDFDFPDDLIPQGARILAALADEVLQQG</sequence>
<comment type="caution">
    <text evidence="3">The sequence shown here is derived from an EMBL/GenBank/DDBJ whole genome shotgun (WGS) entry which is preliminary data.</text>
</comment>
<dbReference type="SUPFAM" id="SSF53187">
    <property type="entry name" value="Zn-dependent exopeptidases"/>
    <property type="match status" value="1"/>
</dbReference>
<protein>
    <submittedName>
        <fullName evidence="3">Amidohydrolase</fullName>
    </submittedName>
</protein>
<keyword evidence="4" id="KW-1185">Reference proteome</keyword>
<dbReference type="Gene3D" id="3.40.630.10">
    <property type="entry name" value="Zn peptidases"/>
    <property type="match status" value="1"/>
</dbReference>
<dbReference type="Pfam" id="PF07687">
    <property type="entry name" value="M20_dimer"/>
    <property type="match status" value="1"/>
</dbReference>
<feature type="domain" description="Peptidase M20 dimerisation" evidence="2">
    <location>
        <begin position="185"/>
        <end position="283"/>
    </location>
</feature>
<dbReference type="InterPro" id="IPR036264">
    <property type="entry name" value="Bact_exopeptidase_dim_dom"/>
</dbReference>
<gene>
    <name evidence="3" type="ORF">ACFTOW_19110</name>
</gene>
<dbReference type="Proteomes" id="UP001597186">
    <property type="component" value="Unassembled WGS sequence"/>
</dbReference>
<evidence type="ECO:0000313" key="3">
    <source>
        <dbReference type="EMBL" id="MFD1511499.1"/>
    </source>
</evidence>
<dbReference type="InterPro" id="IPR011650">
    <property type="entry name" value="Peptidase_M20_dimer"/>
</dbReference>
<dbReference type="InterPro" id="IPR017439">
    <property type="entry name" value="Amidohydrolase"/>
</dbReference>
<evidence type="ECO:0000256" key="1">
    <source>
        <dbReference type="ARBA" id="ARBA00022801"/>
    </source>
</evidence>
<accession>A0ABW4ENI0</accession>
<evidence type="ECO:0000313" key="4">
    <source>
        <dbReference type="Proteomes" id="UP001597186"/>
    </source>
</evidence>
<dbReference type="EMBL" id="JBHUDD010000159">
    <property type="protein sequence ID" value="MFD1511499.1"/>
    <property type="molecule type" value="Genomic_DNA"/>
</dbReference>
<dbReference type="PANTHER" id="PTHR11014:SF169">
    <property type="entry name" value="CLAN MH, FAMILY M20, PEPTIDASE T-LIKE METALLOPEPTIDASE"/>
    <property type="match status" value="1"/>
</dbReference>